<feature type="binding site" evidence="7">
    <location>
        <position position="104"/>
    </location>
    <ligand>
        <name>S-adenosyl-L-methionine</name>
        <dbReference type="ChEBI" id="CHEBI:59789"/>
    </ligand>
</feature>
<keyword evidence="9" id="KW-1185">Reference proteome</keyword>
<evidence type="ECO:0000313" key="9">
    <source>
        <dbReference type="Proteomes" id="UP000289996"/>
    </source>
</evidence>
<accession>A0A660E7P2</accession>
<keyword evidence="6 7" id="KW-0949">S-adenosyl-L-methionine</keyword>
<evidence type="ECO:0000256" key="5">
    <source>
        <dbReference type="ARBA" id="ARBA00022679"/>
    </source>
</evidence>
<keyword evidence="4 7" id="KW-0489">Methyltransferase</keyword>
<dbReference type="OrthoDB" id="9806637at2"/>
<feature type="binding site" evidence="7">
    <location>
        <position position="54"/>
    </location>
    <ligand>
        <name>S-adenosyl-L-methionine</name>
        <dbReference type="ChEBI" id="CHEBI:59789"/>
    </ligand>
</feature>
<dbReference type="SUPFAM" id="SSF81799">
    <property type="entry name" value="Putative methyltransferase TM0872, insert domain"/>
    <property type="match status" value="1"/>
</dbReference>
<dbReference type="PANTHER" id="PTHR11265:SF0">
    <property type="entry name" value="12S RRNA N4-METHYLCYTIDINE METHYLTRANSFERASE"/>
    <property type="match status" value="1"/>
</dbReference>
<proteinExistence type="inferred from homology"/>
<evidence type="ECO:0000256" key="7">
    <source>
        <dbReference type="HAMAP-Rule" id="MF_01007"/>
    </source>
</evidence>
<gene>
    <name evidence="7" type="primary">rsmH</name>
    <name evidence="8" type="ORF">MUDAN_MDHGFNIF_01615</name>
</gene>
<dbReference type="InterPro" id="IPR002903">
    <property type="entry name" value="RsmH"/>
</dbReference>
<protein>
    <recommendedName>
        <fullName evidence="7">Ribosomal RNA small subunit methyltransferase H</fullName>
        <ecNumber evidence="7">2.1.1.199</ecNumber>
    </recommendedName>
    <alternativeName>
        <fullName evidence="7">16S rRNA m(4)C1402 methyltransferase</fullName>
    </alternativeName>
    <alternativeName>
        <fullName evidence="7">rRNA (cytosine-N(4)-)-methyltransferase RsmH</fullName>
    </alternativeName>
</protein>
<sequence length="319" mass="35469">MAEFEHTTVLLHEAVAALAIKPDGIYVDCTLGGGGHSREILKQLGPEGHLFSFDQDQTAIDYNQTNLATYLASGQLTFIKSNFANLKAELADRGITAVDGIVYDLGVSSPQFDNAERGFSYQYDAPLDMRMDQSAPLTAQTVVNTWPYADLVRIFYRYGEEKFSKQVARAIERARETAPIETTGQLVDLIKSAIPMRARRTGGHPAKKVFQAIRIAVNNELGVLETSLEQAVDLIDVHGRVSVITFQSLEDRLVKTIFKEHSDLPELPPGLPVIPAEMQPDYRLVNRKPISPSEAEVTANRRARSAKLRVIERLNIKHN</sequence>
<feature type="binding site" evidence="7">
    <location>
        <begin position="34"/>
        <end position="36"/>
    </location>
    <ligand>
        <name>S-adenosyl-L-methionine</name>
        <dbReference type="ChEBI" id="CHEBI:59789"/>
    </ligand>
</feature>
<comment type="subcellular location">
    <subcellularLocation>
        <location evidence="7">Cytoplasm</location>
    </subcellularLocation>
</comment>
<dbReference type="GO" id="GO:0070475">
    <property type="term" value="P:rRNA base methylation"/>
    <property type="evidence" value="ECO:0007669"/>
    <property type="project" value="UniProtKB-UniRule"/>
</dbReference>
<dbReference type="RefSeq" id="WP_130852296.1">
    <property type="nucleotide sequence ID" value="NZ_UYIG01000174.1"/>
</dbReference>
<comment type="function">
    <text evidence="7">Specifically methylates the N4 position of cytidine in position 1402 (C1402) of 16S rRNA.</text>
</comment>
<feature type="binding site" evidence="7">
    <location>
        <position position="83"/>
    </location>
    <ligand>
        <name>S-adenosyl-L-methionine</name>
        <dbReference type="ChEBI" id="CHEBI:59789"/>
    </ligand>
</feature>
<organism evidence="8 9">
    <name type="scientific">Lactiplantibacillus mudanjiangensis</name>
    <dbReference type="NCBI Taxonomy" id="1296538"/>
    <lineage>
        <taxon>Bacteria</taxon>
        <taxon>Bacillati</taxon>
        <taxon>Bacillota</taxon>
        <taxon>Bacilli</taxon>
        <taxon>Lactobacillales</taxon>
        <taxon>Lactobacillaceae</taxon>
        <taxon>Lactiplantibacillus</taxon>
    </lineage>
</organism>
<name>A0A660E7P2_9LACO</name>
<keyword evidence="3 7" id="KW-0698">rRNA processing</keyword>
<dbReference type="AlphaFoldDB" id="A0A660E7P2"/>
<evidence type="ECO:0000256" key="3">
    <source>
        <dbReference type="ARBA" id="ARBA00022552"/>
    </source>
</evidence>
<dbReference type="HAMAP" id="MF_01007">
    <property type="entry name" value="16SrRNA_methyltr_H"/>
    <property type="match status" value="1"/>
</dbReference>
<evidence type="ECO:0000313" key="8">
    <source>
        <dbReference type="EMBL" id="VDG30060.1"/>
    </source>
</evidence>
<evidence type="ECO:0000256" key="1">
    <source>
        <dbReference type="ARBA" id="ARBA00010396"/>
    </source>
</evidence>
<dbReference type="GO" id="GO:0071424">
    <property type="term" value="F:rRNA (cytosine-N4-)-methyltransferase activity"/>
    <property type="evidence" value="ECO:0007669"/>
    <property type="project" value="UniProtKB-UniRule"/>
</dbReference>
<dbReference type="Gene3D" id="1.10.150.170">
    <property type="entry name" value="Putative methyltransferase TM0872, insert domain"/>
    <property type="match status" value="1"/>
</dbReference>
<dbReference type="EC" id="2.1.1.199" evidence="7"/>
<comment type="similarity">
    <text evidence="1 7">Belongs to the methyltransferase superfamily. RsmH family.</text>
</comment>
<dbReference type="Gene3D" id="3.40.50.150">
    <property type="entry name" value="Vaccinia Virus protein VP39"/>
    <property type="match status" value="1"/>
</dbReference>
<dbReference type="InterPro" id="IPR023397">
    <property type="entry name" value="SAM-dep_MeTrfase_MraW_recog"/>
</dbReference>
<evidence type="ECO:0000256" key="4">
    <source>
        <dbReference type="ARBA" id="ARBA00022603"/>
    </source>
</evidence>
<dbReference type="Pfam" id="PF01795">
    <property type="entry name" value="Methyltransf_5"/>
    <property type="match status" value="1"/>
</dbReference>
<keyword evidence="2 7" id="KW-0963">Cytoplasm</keyword>
<dbReference type="SUPFAM" id="SSF53335">
    <property type="entry name" value="S-adenosyl-L-methionine-dependent methyltransferases"/>
    <property type="match status" value="1"/>
</dbReference>
<keyword evidence="5 7" id="KW-0808">Transferase</keyword>
<evidence type="ECO:0000256" key="2">
    <source>
        <dbReference type="ARBA" id="ARBA00022490"/>
    </source>
</evidence>
<dbReference type="PIRSF" id="PIRSF004486">
    <property type="entry name" value="MraW"/>
    <property type="match status" value="1"/>
</dbReference>
<reference evidence="8 9" key="1">
    <citation type="submission" date="2018-11" db="EMBL/GenBank/DDBJ databases">
        <authorList>
            <person name="Wuyts S."/>
        </authorList>
    </citation>
    <scope>NUCLEOTIDE SEQUENCE [LARGE SCALE GENOMIC DNA]</scope>
    <source>
        <strain evidence="8">Lactobacillus mudanjiangensis AMBF249</strain>
    </source>
</reference>
<feature type="binding site" evidence="7">
    <location>
        <position position="111"/>
    </location>
    <ligand>
        <name>S-adenosyl-L-methionine</name>
        <dbReference type="ChEBI" id="CHEBI:59789"/>
    </ligand>
</feature>
<dbReference type="PANTHER" id="PTHR11265">
    <property type="entry name" value="S-ADENOSYL-METHYLTRANSFERASE MRAW"/>
    <property type="match status" value="1"/>
</dbReference>
<dbReference type="NCBIfam" id="TIGR00006">
    <property type="entry name" value="16S rRNA (cytosine(1402)-N(4))-methyltransferase RsmH"/>
    <property type="match status" value="1"/>
</dbReference>
<evidence type="ECO:0000256" key="6">
    <source>
        <dbReference type="ARBA" id="ARBA00022691"/>
    </source>
</evidence>
<dbReference type="InterPro" id="IPR029063">
    <property type="entry name" value="SAM-dependent_MTases_sf"/>
</dbReference>
<comment type="catalytic activity">
    <reaction evidence="7">
        <text>cytidine(1402) in 16S rRNA + S-adenosyl-L-methionine = N(4)-methylcytidine(1402) in 16S rRNA + S-adenosyl-L-homocysteine + H(+)</text>
        <dbReference type="Rhea" id="RHEA:42928"/>
        <dbReference type="Rhea" id="RHEA-COMP:10286"/>
        <dbReference type="Rhea" id="RHEA-COMP:10287"/>
        <dbReference type="ChEBI" id="CHEBI:15378"/>
        <dbReference type="ChEBI" id="CHEBI:57856"/>
        <dbReference type="ChEBI" id="CHEBI:59789"/>
        <dbReference type="ChEBI" id="CHEBI:74506"/>
        <dbReference type="ChEBI" id="CHEBI:82748"/>
        <dbReference type="EC" id="2.1.1.199"/>
    </reaction>
</comment>
<dbReference type="Proteomes" id="UP000289996">
    <property type="component" value="Unassembled WGS sequence"/>
</dbReference>
<dbReference type="GO" id="GO:0005737">
    <property type="term" value="C:cytoplasm"/>
    <property type="evidence" value="ECO:0007669"/>
    <property type="project" value="UniProtKB-SubCell"/>
</dbReference>
<dbReference type="EMBL" id="UYIG01000174">
    <property type="protein sequence ID" value="VDG30060.1"/>
    <property type="molecule type" value="Genomic_DNA"/>
</dbReference>
<dbReference type="FunFam" id="1.10.150.170:FF:000001">
    <property type="entry name" value="Ribosomal RNA small subunit methyltransferase H"/>
    <property type="match status" value="1"/>
</dbReference>